<protein>
    <submittedName>
        <fullName evidence="2">Uncharacterized protein LOC106819773</fullName>
    </submittedName>
</protein>
<organism evidence="1 2">
    <name type="scientific">Priapulus caudatus</name>
    <name type="common">Priapulid worm</name>
    <dbReference type="NCBI Taxonomy" id="37621"/>
    <lineage>
        <taxon>Eukaryota</taxon>
        <taxon>Metazoa</taxon>
        <taxon>Ecdysozoa</taxon>
        <taxon>Scalidophora</taxon>
        <taxon>Priapulida</taxon>
        <taxon>Priapulimorpha</taxon>
        <taxon>Priapulimorphida</taxon>
        <taxon>Priapulidae</taxon>
        <taxon>Priapulus</taxon>
    </lineage>
</organism>
<name>A0ABM1F5X6_PRICU</name>
<accession>A0ABM1F5X6</accession>
<dbReference type="Proteomes" id="UP000695022">
    <property type="component" value="Unplaced"/>
</dbReference>
<sequence>MQYKFIITSVLETMRLFEAHGFHVSCLVFDGASTNLSAAKVLTTGRRGRYKDEPGTHIIQPWFTNPFQPRIKVHIVICPSHQLKNMVNALFASRTQGPKDFVSLELCGEKVKQVPFGWKAIKDLYEREVDRRDKNRLRMVPGLQKSFVIRDSWTKLNVRPAKIMQQERVLAELATYAQPEYSTCPPWDSGHVMAAHTYLSACNMIFERGLLSHSKVTSNSPEALDNIMSGWSYFSRWRNSLEDLADFKPSSNKERRFLAWQTWDLLRITIFGFRGLCEDFFSRHGPNYFISPLRINGSAVESLFSRLKAYSGGKLTSINYQSARKSIIIQGDVKHPSGEGYRDVPLYHMYEHE</sequence>
<evidence type="ECO:0000313" key="2">
    <source>
        <dbReference type="RefSeq" id="XP_014679847.1"/>
    </source>
</evidence>
<keyword evidence="1" id="KW-1185">Reference proteome</keyword>
<proteinExistence type="predicted"/>
<dbReference type="GeneID" id="106819773"/>
<gene>
    <name evidence="2" type="primary">LOC106819773</name>
</gene>
<reference evidence="2" key="1">
    <citation type="submission" date="2025-08" db="UniProtKB">
        <authorList>
            <consortium name="RefSeq"/>
        </authorList>
    </citation>
    <scope>IDENTIFICATION</scope>
</reference>
<dbReference type="RefSeq" id="XP_014679847.1">
    <property type="nucleotide sequence ID" value="XM_014824361.1"/>
</dbReference>
<evidence type="ECO:0000313" key="1">
    <source>
        <dbReference type="Proteomes" id="UP000695022"/>
    </source>
</evidence>